<feature type="domain" description="CUB" evidence="4">
    <location>
        <begin position="165"/>
        <end position="261"/>
    </location>
</feature>
<proteinExistence type="predicted"/>
<dbReference type="OrthoDB" id="10009301at2759"/>
<dbReference type="Proteomes" id="UP000038040">
    <property type="component" value="Unplaced"/>
</dbReference>
<feature type="domain" description="CUB" evidence="4">
    <location>
        <begin position="277"/>
        <end position="377"/>
    </location>
</feature>
<evidence type="ECO:0000256" key="1">
    <source>
        <dbReference type="ARBA" id="ARBA00022737"/>
    </source>
</evidence>
<dbReference type="EMBL" id="UYYG01000225">
    <property type="protein sequence ID" value="VDN53966.1"/>
    <property type="molecule type" value="Genomic_DNA"/>
</dbReference>
<dbReference type="PANTHER" id="PTHR24251:SF37">
    <property type="entry name" value="CUB DOMAIN-CONTAINING PROTEIN"/>
    <property type="match status" value="1"/>
</dbReference>
<feature type="disulfide bond" evidence="3">
    <location>
        <begin position="909"/>
        <end position="936"/>
    </location>
</feature>
<keyword evidence="2 3" id="KW-1015">Disulfide bond</keyword>
<evidence type="ECO:0000256" key="3">
    <source>
        <dbReference type="PROSITE-ProRule" id="PRU00059"/>
    </source>
</evidence>
<accession>A0A0N4UR17</accession>
<protein>
    <submittedName>
        <fullName evidence="8">CUB domain-containing protein</fullName>
    </submittedName>
</protein>
<feature type="domain" description="CUB" evidence="4">
    <location>
        <begin position="670"/>
        <end position="781"/>
    </location>
</feature>
<reference evidence="8" key="1">
    <citation type="submission" date="2016-04" db="UniProtKB">
        <authorList>
            <consortium name="WormBaseParasite"/>
        </authorList>
    </citation>
    <scope>IDENTIFICATION</scope>
</reference>
<feature type="domain" description="CUB" evidence="4">
    <location>
        <begin position="30"/>
        <end position="161"/>
    </location>
</feature>
<evidence type="ECO:0000313" key="8">
    <source>
        <dbReference type="WBParaSite" id="DME_0001048401-mRNA-1"/>
    </source>
</evidence>
<evidence type="ECO:0000313" key="5">
    <source>
        <dbReference type="EMBL" id="VDN53966.1"/>
    </source>
</evidence>
<feature type="domain" description="CUB" evidence="4">
    <location>
        <begin position="1182"/>
        <end position="1337"/>
    </location>
</feature>
<feature type="domain" description="CUB" evidence="4">
    <location>
        <begin position="497"/>
        <end position="664"/>
    </location>
</feature>
<dbReference type="WBParaSite" id="DME_0001048401-mRNA-1">
    <property type="protein sequence ID" value="DME_0001048401-mRNA-1"/>
    <property type="gene ID" value="DME_0001048401"/>
</dbReference>
<dbReference type="InterPro" id="IPR035914">
    <property type="entry name" value="Sperma_CUB_dom_sf"/>
</dbReference>
<evidence type="ECO:0000259" key="4">
    <source>
        <dbReference type="PROSITE" id="PS01180"/>
    </source>
</evidence>
<evidence type="ECO:0000256" key="2">
    <source>
        <dbReference type="ARBA" id="ARBA00023157"/>
    </source>
</evidence>
<keyword evidence="7" id="KW-1185">Reference proteome</keyword>
<dbReference type="STRING" id="318479.A0A0N4UR17"/>
<name>A0A0N4UR17_DRAME</name>
<comment type="caution">
    <text evidence="3">Lacks conserved residue(s) required for the propagation of feature annotation.</text>
</comment>
<dbReference type="SMART" id="SM00042">
    <property type="entry name" value="CUB"/>
    <property type="match status" value="10"/>
</dbReference>
<dbReference type="PROSITE" id="PS01180">
    <property type="entry name" value="CUB"/>
    <property type="match status" value="10"/>
</dbReference>
<gene>
    <name evidence="5" type="ORF">DME_LOCUS3939</name>
</gene>
<keyword evidence="1" id="KW-0677">Repeat</keyword>
<dbReference type="AlphaFoldDB" id="A0A0N4UR17"/>
<evidence type="ECO:0000313" key="7">
    <source>
        <dbReference type="Proteomes" id="UP000274756"/>
    </source>
</evidence>
<evidence type="ECO:0000313" key="6">
    <source>
        <dbReference type="Proteomes" id="UP000038040"/>
    </source>
</evidence>
<reference evidence="5 7" key="2">
    <citation type="submission" date="2018-11" db="EMBL/GenBank/DDBJ databases">
        <authorList>
            <consortium name="Pathogen Informatics"/>
        </authorList>
    </citation>
    <scope>NUCLEOTIDE SEQUENCE [LARGE SCALE GENOMIC DNA]</scope>
</reference>
<feature type="domain" description="CUB" evidence="4">
    <location>
        <begin position="375"/>
        <end position="493"/>
    </location>
</feature>
<dbReference type="Pfam" id="PF00431">
    <property type="entry name" value="CUB"/>
    <property type="match status" value="8"/>
</dbReference>
<feature type="disulfide bond" evidence="3">
    <location>
        <begin position="30"/>
        <end position="57"/>
    </location>
</feature>
<dbReference type="InterPro" id="IPR000859">
    <property type="entry name" value="CUB_dom"/>
</dbReference>
<organism evidence="6 8">
    <name type="scientific">Dracunculus medinensis</name>
    <name type="common">Guinea worm</name>
    <dbReference type="NCBI Taxonomy" id="318479"/>
    <lineage>
        <taxon>Eukaryota</taxon>
        <taxon>Metazoa</taxon>
        <taxon>Ecdysozoa</taxon>
        <taxon>Nematoda</taxon>
        <taxon>Chromadorea</taxon>
        <taxon>Rhabditida</taxon>
        <taxon>Spirurina</taxon>
        <taxon>Dracunculoidea</taxon>
        <taxon>Dracunculidae</taxon>
        <taxon>Dracunculus</taxon>
    </lineage>
</organism>
<dbReference type="Gene3D" id="2.60.120.290">
    <property type="entry name" value="Spermadhesin, CUB domain"/>
    <property type="match status" value="10"/>
</dbReference>
<dbReference type="Proteomes" id="UP000274756">
    <property type="component" value="Unassembled WGS sequence"/>
</dbReference>
<feature type="domain" description="CUB" evidence="4">
    <location>
        <begin position="1048"/>
        <end position="1174"/>
    </location>
</feature>
<feature type="domain" description="CUB" evidence="4">
    <location>
        <begin position="785"/>
        <end position="908"/>
    </location>
</feature>
<dbReference type="CDD" id="cd00041">
    <property type="entry name" value="CUB"/>
    <property type="match status" value="9"/>
</dbReference>
<dbReference type="SUPFAM" id="SSF49854">
    <property type="entry name" value="Spermadhesin, CUB domain"/>
    <property type="match status" value="10"/>
</dbReference>
<sequence>MVSEFLAAMVSPHTETINSYPQQIRSTYRCGGHINNATGVIKYPDWMWFYYGRNKSCEWVISVDDNNNKFIEMNFTRFNLSSESSSETGSLSCLSADSKLTLRDGASSNSPLIGIYCGQDGSNKAVPTSPIHFSSGNAYILFQSSNDILINSGFTIQWSMVEKMCGGRLYGNEGSISLYEYEPNIKCQWHVNADPQMHIEITVDPIQLGSGVNRNCSLNSLEIFDGLQIDQDIRIMHLCSSETYPILARTTLPNFSVYFTSAFHTSFDDHNQLDKDCGGMISTDANGIFSGIIQSPNYGFNYFPSLDCLWLLDASFSHNFKDGGDASKPILGKYCNDRRPAAAIVSTGPKMVIQFHSDDSVSGKACEKHFTSRNGTIQSPNYPSGTSIPLKCTYVIIAERTKAIRVKFNYIGLNFTIRSCFYEIGNQDKSQDYVEFVGGHDSHSHVNKRYRCQRYPFVAPEGEIVTSAYRPLRIIYSSSSIENKGILFYYEQMDVGCGGVFEGESGKITSPNFPDNYLSHMYYFHKLYTCCYGTGEGDAALSGNTTDLVHGLNNRLRTMPRFPQYIEYMMKLTVTEVSFQLKRILLNFDVFELEVVPNREDCAYDGIEIYDSYKNDHEFGHFYGRFCGALQPPSVLSNGNQLTLVFKSDRSVSGQGFSANWKAVNIKNECDRSYTAVSGKIQIKVDKEHKSTDCNYHIALPTMKRILLKIENFSLPCEEGTLMIRNGVNEQSPAFSGLFRDSEICDEHPVEELRSQGNRLFLRLKTLNTNNYYFNIIYEQVDSNCGGLLNGISGALSAPQYPLKDSRTLNCDWHIAVAYGNRIVFTITSIDDLNSADHDGFCSSFAPNYIDIADGPIAKSLILRRYCKKEVSPPSVNSETNEMTIRYRQHGGSHFGSLFGFIAHYKTVCYNIHLSGYHGMIQSPGYLQRVYENRFCKWTIHATQGNRIRLTFHLFRISEKKSPFTPLCLSNYLELEMNSVENVTAVIDGKPISNTTERKFCDEIGVPLTVLSKNNLLQITFASNNPENHFWLSWSIVVVKWNATLAGCGGILLSETDIEIRIADLIATSTAYECIWTITSPLEKSVQFTIDEFAIFNGSADCPSDHDEQFNGIAFYSGLSNKSGIAQQIICTSVSSTMSYMSNSNELFVKLLVQQYLIKHDSNNRFFRAKVRFITRKAGEECGSMINVQIGQTLTIHSPNYPNPYSKSIACIWHINTAITHILQFNLTHYTTLGHHPRKLQQYTWRPKNSAYNYQNNITCQNPVTFIEGSISFYDGNSTTSELLERLCHTITEPQIITTTSNQAIVLFQGAPYERAYLSGDDETVHVIGFMLSISLRCGGSLIASTRMKTFQLHTFADDDECKIAIRADGK</sequence>
<feature type="domain" description="CUB" evidence="4">
    <location>
        <begin position="909"/>
        <end position="1037"/>
    </location>
</feature>
<dbReference type="PANTHER" id="PTHR24251">
    <property type="entry name" value="OVOCHYMASE-RELATED"/>
    <property type="match status" value="1"/>
</dbReference>